<evidence type="ECO:0000259" key="7">
    <source>
        <dbReference type="Pfam" id="PF04547"/>
    </source>
</evidence>
<evidence type="ECO:0000256" key="2">
    <source>
        <dbReference type="ARBA" id="ARBA00022692"/>
    </source>
</evidence>
<feature type="domain" description="Anoctamin transmembrane" evidence="7">
    <location>
        <begin position="834"/>
        <end position="1276"/>
    </location>
</feature>
<evidence type="ECO:0000313" key="9">
    <source>
        <dbReference type="Proteomes" id="UP000000600"/>
    </source>
</evidence>
<dbReference type="Pfam" id="PF00023">
    <property type="entry name" value="Ank"/>
    <property type="match status" value="2"/>
</dbReference>
<dbReference type="eggNOG" id="KOG2513">
    <property type="taxonomic scope" value="Eukaryota"/>
</dbReference>
<keyword evidence="9" id="KW-1185">Reference proteome</keyword>
<dbReference type="HOGENOM" id="CLU_268275_0_0_1"/>
<dbReference type="SMART" id="SM00248">
    <property type="entry name" value="ANK"/>
    <property type="match status" value="5"/>
</dbReference>
<dbReference type="SUPFAM" id="SSF48403">
    <property type="entry name" value="Ankyrin repeat"/>
    <property type="match status" value="1"/>
</dbReference>
<dbReference type="OrthoDB" id="296386at2759"/>
<dbReference type="PANTHER" id="PTHR12308">
    <property type="entry name" value="ANOCTAMIN"/>
    <property type="match status" value="1"/>
</dbReference>
<dbReference type="Proteomes" id="UP000000600">
    <property type="component" value="Unassembled WGS sequence"/>
</dbReference>
<dbReference type="InParanoid" id="A0CNT7"/>
<feature type="repeat" description="ANK" evidence="5">
    <location>
        <begin position="590"/>
        <end position="622"/>
    </location>
</feature>
<accession>A0CNT7</accession>
<evidence type="ECO:0000256" key="3">
    <source>
        <dbReference type="ARBA" id="ARBA00022989"/>
    </source>
</evidence>
<protein>
    <recommendedName>
        <fullName evidence="7">Anoctamin transmembrane domain-containing protein</fullName>
    </recommendedName>
</protein>
<reference evidence="8 9" key="1">
    <citation type="journal article" date="2006" name="Nature">
        <title>Global trends of whole-genome duplications revealed by the ciliate Paramecium tetraurelia.</title>
        <authorList>
            <consortium name="Genoscope"/>
            <person name="Aury J.-M."/>
            <person name="Jaillon O."/>
            <person name="Duret L."/>
            <person name="Noel B."/>
            <person name="Jubin C."/>
            <person name="Porcel B.M."/>
            <person name="Segurens B."/>
            <person name="Daubin V."/>
            <person name="Anthouard V."/>
            <person name="Aiach N."/>
            <person name="Arnaiz O."/>
            <person name="Billaut A."/>
            <person name="Beisson J."/>
            <person name="Blanc I."/>
            <person name="Bouhouche K."/>
            <person name="Camara F."/>
            <person name="Duharcourt S."/>
            <person name="Guigo R."/>
            <person name="Gogendeau D."/>
            <person name="Katinka M."/>
            <person name="Keller A.-M."/>
            <person name="Kissmehl R."/>
            <person name="Klotz C."/>
            <person name="Koll F."/>
            <person name="Le Moue A."/>
            <person name="Lepere C."/>
            <person name="Malinsky S."/>
            <person name="Nowacki M."/>
            <person name="Nowak J.K."/>
            <person name="Plattner H."/>
            <person name="Poulain J."/>
            <person name="Ruiz F."/>
            <person name="Serrano V."/>
            <person name="Zagulski M."/>
            <person name="Dessen P."/>
            <person name="Betermier M."/>
            <person name="Weissenbach J."/>
            <person name="Scarpelli C."/>
            <person name="Schachter V."/>
            <person name="Sperling L."/>
            <person name="Meyer E."/>
            <person name="Cohen J."/>
            <person name="Wincker P."/>
        </authorList>
    </citation>
    <scope>NUCLEOTIDE SEQUENCE [LARGE SCALE GENOMIC DNA]</scope>
    <source>
        <strain evidence="8 9">Stock d4-2</strain>
    </source>
</reference>
<dbReference type="PANTHER" id="PTHR12308:SF73">
    <property type="entry name" value="ANOCTAMIN"/>
    <property type="match status" value="1"/>
</dbReference>
<feature type="transmembrane region" description="Helical" evidence="6">
    <location>
        <begin position="1199"/>
        <end position="1224"/>
    </location>
</feature>
<dbReference type="Pfam" id="PF04547">
    <property type="entry name" value="Anoctamin"/>
    <property type="match status" value="1"/>
</dbReference>
<evidence type="ECO:0000313" key="8">
    <source>
        <dbReference type="EMBL" id="CAK72454.1"/>
    </source>
</evidence>
<evidence type="ECO:0000256" key="4">
    <source>
        <dbReference type="ARBA" id="ARBA00023136"/>
    </source>
</evidence>
<dbReference type="OMA" id="TIRIKTH"/>
<keyword evidence="4 6" id="KW-0472">Membrane</keyword>
<dbReference type="GO" id="GO:0016020">
    <property type="term" value="C:membrane"/>
    <property type="evidence" value="ECO:0007669"/>
    <property type="project" value="UniProtKB-SubCell"/>
</dbReference>
<feature type="transmembrane region" description="Helical" evidence="6">
    <location>
        <begin position="1239"/>
        <end position="1259"/>
    </location>
</feature>
<evidence type="ECO:0000256" key="5">
    <source>
        <dbReference type="PROSITE-ProRule" id="PRU00023"/>
    </source>
</evidence>
<gene>
    <name evidence="8" type="ORF">GSPATT00008896001</name>
</gene>
<comment type="subcellular location">
    <subcellularLocation>
        <location evidence="1">Membrane</location>
        <topology evidence="1">Multi-pass membrane protein</topology>
    </subcellularLocation>
</comment>
<dbReference type="Gene3D" id="1.25.40.20">
    <property type="entry name" value="Ankyrin repeat-containing domain"/>
    <property type="match status" value="2"/>
</dbReference>
<dbReference type="EMBL" id="CT868119">
    <property type="protein sequence ID" value="CAK72454.1"/>
    <property type="molecule type" value="Genomic_DNA"/>
</dbReference>
<name>A0CNT7_PARTE</name>
<evidence type="ECO:0000256" key="6">
    <source>
        <dbReference type="SAM" id="Phobius"/>
    </source>
</evidence>
<dbReference type="GeneID" id="5025636"/>
<feature type="transmembrane region" description="Helical" evidence="6">
    <location>
        <begin position="1028"/>
        <end position="1050"/>
    </location>
</feature>
<sequence>MFKITQTQILEWVKDGNAETLSTFFESSLQQNQNGLNSFFKMVDKEKRNVVHWAAYLGQSALLEKWLSQHSQIIDLNQVDLHHYTAVELASIKGFMKEYNSQVQFRLIKLLLDHKAKMPTENKHKRANPLHWAYYYGNLELIEFLLSNYQDLQYQLDQFDMYPIDYLFLENRPEEYQKKYKAIFVKTVQEYAFKNDGHQFKTIRNLNTQRTIALGSLQIKSNNLENPVMINDQNQNQNQNQLLLKEPANELESIDQDKINQHLQCGQTAMTLMSKIHQTSTTQQKRDSISSRISQQFKSIQERMKKLPSKYVQNELPFEDSQQDFHEPEAEKIPSVKIIQPTNTIFSDPHQNITENIENPITSKNDIESERNQFRVLLQSDDEFGRLFKSNNIPSRSEQSKCMVSQYLQSQVPSQFGRQLSQEMQASQDDYRPSMNDIRPSMKDIQRVRSVRPSLKRPGQKLITRKSTTFNETYTIYHYTKSQTKKQLFECRLQFWSARIESTEFFSYFLKHKCNPFLIQYQGFNCLHIAANKGKYEILKQILESEYEYQELKDLLTLHRSITVGQFSKTYIKKDIFNKVEAFNMMTEQNPSNALHLAIEINNFKCMKILVEHGVSMDVLNHRCLMPIELTFDEKMVKYYENHYLKGKEQSFNLMGYMYVIQTSGNQDICQDIVLLQLQNIRQSFQQRNMEFEFLIINTPNYKYMQNGKEHCVKHHYYVVKLSADTIYKLADIYQIECYHFTKKHLTKFKYGDYGHFEFPKPLQIQQLIINVLNEEFDLEKFVLEGLVTSHFPLEDSSKSLKVNEMWKDLQYNCIRDTIRIKTHQIALRPLNSIASYYGPVIAWYIAFNVQIVGWLIIPALVGSAIQLYQLIADKIHAAILPSYALFMSLWATLFMEKWKNRESELKYIWDMHKFKQQEPQRVMYTGLYTVEPCTSKIEVYDSFTTFKRRMIAEFPVILLGFSIILVSFLAFNQWQGQQDPQSVYMPIIINSLNGVSMTVLCDLYKRLCKYVVNWENHRFNSEMQHSYVLKVFLFEFLISYISVVYAVLFKTDQTQLALSVASIIITRGLISNLQSNCLPYLLYKYLKWGLRDQFETFQVFKEQFKICDMQYVKEKLKQAQQIEFMKLMEDSNNKQPQKDLYEEYTNIAIQFGYTTMFSPAFAAAPLFFLLNQFINLQFSISNYQRVLRRERAQAADSIGIWLSIFELMNYCSTFMNCLVIGIVNKAEFEGLIGDSNPLIQVLVLAAIEHMLLLVKYLLGIMIPDCPYWVSKELRKYAYFEGQSAKIHDDSEIIF</sequence>
<dbReference type="GO" id="GO:1902476">
    <property type="term" value="P:chloride transmembrane transport"/>
    <property type="evidence" value="ECO:0000318"/>
    <property type="project" value="GO_Central"/>
</dbReference>
<dbReference type="InterPro" id="IPR007632">
    <property type="entry name" value="Anoctamin"/>
</dbReference>
<proteinExistence type="predicted"/>
<evidence type="ECO:0000256" key="1">
    <source>
        <dbReference type="ARBA" id="ARBA00004141"/>
    </source>
</evidence>
<dbReference type="GO" id="GO:0005254">
    <property type="term" value="F:chloride channel activity"/>
    <property type="evidence" value="ECO:0000318"/>
    <property type="project" value="GO_Central"/>
</dbReference>
<organism evidence="8 9">
    <name type="scientific">Paramecium tetraurelia</name>
    <dbReference type="NCBI Taxonomy" id="5888"/>
    <lineage>
        <taxon>Eukaryota</taxon>
        <taxon>Sar</taxon>
        <taxon>Alveolata</taxon>
        <taxon>Ciliophora</taxon>
        <taxon>Intramacronucleata</taxon>
        <taxon>Oligohymenophorea</taxon>
        <taxon>Peniculida</taxon>
        <taxon>Parameciidae</taxon>
        <taxon>Paramecium</taxon>
    </lineage>
</organism>
<dbReference type="RefSeq" id="XP_001439851.1">
    <property type="nucleotide sequence ID" value="XM_001439814.1"/>
</dbReference>
<dbReference type="PROSITE" id="PS50297">
    <property type="entry name" value="ANK_REP_REGION"/>
    <property type="match status" value="1"/>
</dbReference>
<dbReference type="InterPro" id="IPR036770">
    <property type="entry name" value="Ankyrin_rpt-contain_sf"/>
</dbReference>
<dbReference type="InterPro" id="IPR049452">
    <property type="entry name" value="Anoctamin_TM"/>
</dbReference>
<feature type="transmembrane region" description="Helical" evidence="6">
    <location>
        <begin position="951"/>
        <end position="972"/>
    </location>
</feature>
<feature type="transmembrane region" description="Helical" evidence="6">
    <location>
        <begin position="842"/>
        <end position="866"/>
    </location>
</feature>
<dbReference type="PROSITE" id="PS50088">
    <property type="entry name" value="ANK_REPEAT"/>
    <property type="match status" value="1"/>
</dbReference>
<keyword evidence="3 6" id="KW-1133">Transmembrane helix</keyword>
<keyword evidence="5" id="KW-0040">ANK repeat</keyword>
<keyword evidence="2 6" id="KW-0812">Transmembrane</keyword>
<dbReference type="KEGG" id="ptm:GSPATT00008896001"/>
<feature type="transmembrane region" description="Helical" evidence="6">
    <location>
        <begin position="878"/>
        <end position="896"/>
    </location>
</feature>
<dbReference type="InterPro" id="IPR002110">
    <property type="entry name" value="Ankyrin_rpt"/>
</dbReference>